<name>A0A835PA59_VANPL</name>
<reference evidence="1 2" key="1">
    <citation type="journal article" date="2020" name="Nat. Food">
        <title>A phased Vanilla planifolia genome enables genetic improvement of flavour and production.</title>
        <authorList>
            <person name="Hasing T."/>
            <person name="Tang H."/>
            <person name="Brym M."/>
            <person name="Khazi F."/>
            <person name="Huang T."/>
            <person name="Chambers A.H."/>
        </authorList>
    </citation>
    <scope>NUCLEOTIDE SEQUENCE [LARGE SCALE GENOMIC DNA]</scope>
    <source>
        <tissue evidence="1">Leaf</tissue>
    </source>
</reference>
<organism evidence="1 2">
    <name type="scientific">Vanilla planifolia</name>
    <name type="common">Vanilla</name>
    <dbReference type="NCBI Taxonomy" id="51239"/>
    <lineage>
        <taxon>Eukaryota</taxon>
        <taxon>Viridiplantae</taxon>
        <taxon>Streptophyta</taxon>
        <taxon>Embryophyta</taxon>
        <taxon>Tracheophyta</taxon>
        <taxon>Spermatophyta</taxon>
        <taxon>Magnoliopsida</taxon>
        <taxon>Liliopsida</taxon>
        <taxon>Asparagales</taxon>
        <taxon>Orchidaceae</taxon>
        <taxon>Vanilloideae</taxon>
        <taxon>Vanilleae</taxon>
        <taxon>Vanilla</taxon>
    </lineage>
</organism>
<evidence type="ECO:0000313" key="1">
    <source>
        <dbReference type="EMBL" id="KAG0448665.1"/>
    </source>
</evidence>
<comment type="caution">
    <text evidence="1">The sequence shown here is derived from an EMBL/GenBank/DDBJ whole genome shotgun (WGS) entry which is preliminary data.</text>
</comment>
<proteinExistence type="predicted"/>
<gene>
    <name evidence="1" type="ORF">HPP92_027717</name>
</gene>
<accession>A0A835PA59</accession>
<sequence length="147" mass="16314">MNTIYGDNGGASDTASSIGDCDGVGVVLNLSEDVAKLLFILQGRMNGMRNYIKRLKSCISRYIDLEDCYLAIQDELNCLLESEKSKNSEIESQMNSKIEEFTSLIEEYQTMKDMKQQVQGVLNLIDLVKRASAKSGSTGDDIKDNPE</sequence>
<evidence type="ECO:0000313" key="2">
    <source>
        <dbReference type="Proteomes" id="UP000639772"/>
    </source>
</evidence>
<dbReference type="AlphaFoldDB" id="A0A835PA59"/>
<dbReference type="Proteomes" id="UP000639772">
    <property type="component" value="Unassembled WGS sequence"/>
</dbReference>
<dbReference type="EMBL" id="JADCNM010000284">
    <property type="protein sequence ID" value="KAG0448665.1"/>
    <property type="molecule type" value="Genomic_DNA"/>
</dbReference>
<dbReference type="OrthoDB" id="786315at2759"/>
<protein>
    <submittedName>
        <fullName evidence="1">Uncharacterized protein</fullName>
    </submittedName>
</protein>